<feature type="compositionally biased region" description="Polar residues" evidence="1">
    <location>
        <begin position="135"/>
        <end position="146"/>
    </location>
</feature>
<dbReference type="SUPFAM" id="SSF51182">
    <property type="entry name" value="RmlC-like cupins"/>
    <property type="match status" value="1"/>
</dbReference>
<gene>
    <name evidence="2" type="ORF">DIU77_005125</name>
</gene>
<dbReference type="InterPro" id="IPR014710">
    <property type="entry name" value="RmlC-like_jellyroll"/>
</dbReference>
<proteinExistence type="predicted"/>
<feature type="region of interest" description="Disordered" evidence="1">
    <location>
        <begin position="120"/>
        <end position="148"/>
    </location>
</feature>
<evidence type="ECO:0000313" key="2">
    <source>
        <dbReference type="EMBL" id="MFO7191604.1"/>
    </source>
</evidence>
<dbReference type="Gene3D" id="2.60.120.10">
    <property type="entry name" value="Jelly Rolls"/>
    <property type="match status" value="2"/>
</dbReference>
<dbReference type="EMBL" id="QGUI02000038">
    <property type="protein sequence ID" value="MFO7191604.1"/>
    <property type="molecule type" value="Genomic_DNA"/>
</dbReference>
<comment type="caution">
    <text evidence="2">The sequence shown here is derived from an EMBL/GenBank/DDBJ whole genome shotgun (WGS) entry which is preliminary data.</text>
</comment>
<dbReference type="Proteomes" id="UP000249324">
    <property type="component" value="Unassembled WGS sequence"/>
</dbReference>
<protein>
    <recommendedName>
        <fullName evidence="4">Cupin</fullName>
    </recommendedName>
</protein>
<name>A0ABD6FFC9_9PSEU</name>
<sequence>MTAGTTVQAPDGTQVVLGEIGQKMLLENDRVRLWEVALAPGETQPWHLHHNPYLVVNIQASPCRMDWLDGAPPRYVSEYVGGIVYQNVSPIHMLTNIGTTFYRNRLVELRDLGEHAVGDVRPKLVPNPERPGPETITTPDGRQTETGPVGHHVVFEADMVRVWEIVLDPGATLTWHRHINPYVVVTLEGSDIRVDRLTEQGTSRTEEDGAVSYHEPGDVQALVNTGNRRYRSRLIELKYLGENR</sequence>
<dbReference type="InterPro" id="IPR011051">
    <property type="entry name" value="RmlC_Cupin_sf"/>
</dbReference>
<evidence type="ECO:0008006" key="4">
    <source>
        <dbReference type="Google" id="ProtNLM"/>
    </source>
</evidence>
<evidence type="ECO:0000256" key="1">
    <source>
        <dbReference type="SAM" id="MobiDB-lite"/>
    </source>
</evidence>
<organism evidence="2 3">
    <name type="scientific">Thermocrispum agreste</name>
    <dbReference type="NCBI Taxonomy" id="37925"/>
    <lineage>
        <taxon>Bacteria</taxon>
        <taxon>Bacillati</taxon>
        <taxon>Actinomycetota</taxon>
        <taxon>Actinomycetes</taxon>
        <taxon>Pseudonocardiales</taxon>
        <taxon>Pseudonocardiaceae</taxon>
        <taxon>Thermocrispum</taxon>
    </lineage>
</organism>
<accession>A0ABD6FFC9</accession>
<reference evidence="2 3" key="1">
    <citation type="journal article" date="2021" name="BMC Genomics">
        <title>Genome-resolved metagenome and metatranscriptome analyses of thermophilic composting reveal key bacterial players and their metabolic interactions.</title>
        <authorList>
            <person name="Braga L.P.P."/>
            <person name="Pereira R.V."/>
            <person name="Martins L.F."/>
            <person name="Moura L.M.S."/>
            <person name="Sanchez F.B."/>
            <person name="Patane J.S.L."/>
            <person name="da Silva A.M."/>
            <person name="Setubal J.C."/>
        </authorList>
    </citation>
    <scope>NUCLEOTIDE SEQUENCE [LARGE SCALE GENOMIC DNA]</scope>
    <source>
        <strain evidence="2">ZC4RG45</strain>
    </source>
</reference>
<evidence type="ECO:0000313" key="3">
    <source>
        <dbReference type="Proteomes" id="UP000249324"/>
    </source>
</evidence>
<dbReference type="AlphaFoldDB" id="A0ABD6FFC9"/>